<dbReference type="Proteomes" id="UP000018769">
    <property type="component" value="Chromosome I"/>
</dbReference>
<dbReference type="AlphaFoldDB" id="V6DH64"/>
<evidence type="ECO:0000313" key="2">
    <source>
        <dbReference type="EMBL" id="CDK30900.1"/>
    </source>
</evidence>
<sequence>MKKNINKFLTLLLLFICFIENSSYSMNKSIKNEQKNVGFSSLKEKLEELSIENMSEIAKLAYVANILLYQKTIVHLLRFLEPVSRKLIETSGDHLVSYLMTTDMDLLETSEMVKDQGYHIEPTNSDNQPKYEHGVRLYTPEAQAFVLKYVTKRSPSSHCYYENVEYYNFLHKQLELHSNNPEIGIITNNEIHRYGRAIINTYLISNNLIPQGIISLLYNCSDHNMFISAADIEKEALESIQDNSFTDFLEKWLERGGLNSIVKKLIPNFVTFFKKCGQLVKLLDNLKKEDSEFYKPFNKTQSQVINSFINLIIKDFEQYEKESESTYKKIIELRNFIIKDISISNPREFLKAYMYVRLSKPLNLRNCNLPLTIDSNNKEFLKFLENYIDLQAEKPIIETSNNENSWLDFIINNRKQNLDSSTCKKSKKTRRRPHRRELQKPGISSTINDNPKISKPEVKETFEEPEYDQRITRWFDSNFTQDKDYNSILYHTYCPIADMLIKKYGNQTIRKNKTFNTQDTVYSTLGMIIYPNGSSQNVLFVNCYGQDGLCYHRGFEKMRTLMQSTDSTLASFIDSVSSEIDKDLKSKKFFLKDLYYSQYNLYQTTNFKENHFCFHIKDPKNNVTLVLFK</sequence>
<organism evidence="2 3">
    <name type="scientific">Candidatus Babela massiliensis</name>
    <dbReference type="NCBI Taxonomy" id="673862"/>
    <lineage>
        <taxon>Bacteria</taxon>
        <taxon>Candidatus Babelota</taxon>
        <taxon>Candidatus Babeliae</taxon>
        <taxon>Candidatus Babeliales</taxon>
        <taxon>Candidatus Babeliaceae</taxon>
        <taxon>Candidatus Babela</taxon>
    </lineage>
</organism>
<protein>
    <submittedName>
        <fullName evidence="2">Uncharacterized protein</fullName>
    </submittedName>
</protein>
<feature type="region of interest" description="Disordered" evidence="1">
    <location>
        <begin position="420"/>
        <end position="453"/>
    </location>
</feature>
<feature type="compositionally biased region" description="Polar residues" evidence="1">
    <location>
        <begin position="442"/>
        <end position="451"/>
    </location>
</feature>
<gene>
    <name evidence="2" type="ORF">BABL1_gene_31</name>
</gene>
<keyword evidence="3" id="KW-1185">Reference proteome</keyword>
<proteinExistence type="predicted"/>
<dbReference type="OrthoDB" id="9802365at2"/>
<accession>V6DH64</accession>
<reference evidence="2 3" key="1">
    <citation type="journal article" date="2015" name="Biol. Direct">
        <title>Babela massiliensis, a representative of a widespread bacterial phylum with unusual adaptations to parasitism in amoebae.</title>
        <authorList>
            <person name="Pagnier I."/>
            <person name="Yutin N."/>
            <person name="Croce O."/>
            <person name="Makarova K.S."/>
            <person name="Wolf Y.I."/>
            <person name="Benamar S."/>
            <person name="Raoult D."/>
            <person name="Koonin E.V."/>
            <person name="La Scola B."/>
        </authorList>
    </citation>
    <scope>NUCLEOTIDE SEQUENCE [LARGE SCALE GENOMIC DNA]</scope>
    <source>
        <strain evidence="3">BABL1</strain>
    </source>
</reference>
<name>V6DH64_9BACT</name>
<dbReference type="RefSeq" id="WP_023792750.1">
    <property type="nucleotide sequence ID" value="NC_023003.1"/>
</dbReference>
<evidence type="ECO:0000313" key="3">
    <source>
        <dbReference type="Proteomes" id="UP000018769"/>
    </source>
</evidence>
<dbReference type="STRING" id="673862.BABL1_gene_31"/>
<feature type="compositionally biased region" description="Basic residues" evidence="1">
    <location>
        <begin position="424"/>
        <end position="437"/>
    </location>
</feature>
<dbReference type="EMBL" id="HG793133">
    <property type="protein sequence ID" value="CDK30900.1"/>
    <property type="molecule type" value="Genomic_DNA"/>
</dbReference>
<evidence type="ECO:0000256" key="1">
    <source>
        <dbReference type="SAM" id="MobiDB-lite"/>
    </source>
</evidence>
<dbReference type="KEGG" id="dpb:BABL1_gene_31"/>
<dbReference type="HOGENOM" id="CLU_434569_0_0_7"/>